<evidence type="ECO:0000313" key="2">
    <source>
        <dbReference type="Proteomes" id="UP000298681"/>
    </source>
</evidence>
<protein>
    <submittedName>
        <fullName evidence="1">Uncharacterized protein</fullName>
    </submittedName>
</protein>
<dbReference type="OrthoDB" id="5956039at2"/>
<dbReference type="EMBL" id="SPUH01000002">
    <property type="protein sequence ID" value="TKS53008.1"/>
    <property type="molecule type" value="Genomic_DNA"/>
</dbReference>
<accession>A0A4Z1R8N9</accession>
<keyword evidence="2" id="KW-1185">Reference proteome</keyword>
<name>A0A4Z1R8N9_9GAMM</name>
<sequence length="89" mass="9854">MRDMVETIEGWRCIGCGKVDAPAPCIGICQDRRVELVLAHDYAELAWRVEQLEAALALIARVTPKPDQLDASWAALQQRARTLLGEHGS</sequence>
<proteinExistence type="predicted"/>
<comment type="caution">
    <text evidence="1">The sequence shown here is derived from an EMBL/GenBank/DDBJ whole genome shotgun (WGS) entry which is preliminary data.</text>
</comment>
<dbReference type="Proteomes" id="UP000298681">
    <property type="component" value="Unassembled WGS sequence"/>
</dbReference>
<reference evidence="1 2" key="1">
    <citation type="submission" date="2019-01" db="EMBL/GenBank/DDBJ databases">
        <authorList>
            <person name="Zhang S."/>
        </authorList>
    </citation>
    <scope>NUCLEOTIDE SEQUENCE [LARGE SCALE GENOMIC DNA]</scope>
    <source>
        <strain evidence="1 2">1626</strain>
    </source>
</reference>
<evidence type="ECO:0000313" key="1">
    <source>
        <dbReference type="EMBL" id="TKS53008.1"/>
    </source>
</evidence>
<organism evidence="1 2">
    <name type="scientific">Luteimonas yindakuii</name>
    <dbReference type="NCBI Taxonomy" id="2565782"/>
    <lineage>
        <taxon>Bacteria</taxon>
        <taxon>Pseudomonadati</taxon>
        <taxon>Pseudomonadota</taxon>
        <taxon>Gammaproteobacteria</taxon>
        <taxon>Lysobacterales</taxon>
        <taxon>Lysobacteraceae</taxon>
        <taxon>Luteimonas</taxon>
    </lineage>
</organism>
<gene>
    <name evidence="1" type="ORF">E4582_12435</name>
</gene>
<dbReference type="RefSeq" id="WP_136411628.1">
    <property type="nucleotide sequence ID" value="NZ_CP039383.2"/>
</dbReference>
<dbReference type="AlphaFoldDB" id="A0A4Z1R8N9"/>